<dbReference type="Gene3D" id="1.10.10.1230">
    <property type="entry name" value="Penicillin-binding protein, N-terminal non-catalytic domain, head sub-domain"/>
    <property type="match status" value="1"/>
</dbReference>
<dbReference type="Pfam" id="PF00905">
    <property type="entry name" value="Transpeptidase"/>
    <property type="match status" value="1"/>
</dbReference>
<evidence type="ECO:0000256" key="1">
    <source>
        <dbReference type="ARBA" id="ARBA00004167"/>
    </source>
</evidence>
<keyword evidence="10" id="KW-0961">Cell wall biogenesis/degradation</keyword>
<accession>A0A328UIU4</accession>
<evidence type="ECO:0000256" key="4">
    <source>
        <dbReference type="ARBA" id="ARBA00022475"/>
    </source>
</evidence>
<evidence type="ECO:0000313" key="16">
    <source>
        <dbReference type="Proteomes" id="UP000249377"/>
    </source>
</evidence>
<evidence type="ECO:0000256" key="5">
    <source>
        <dbReference type="ARBA" id="ARBA00022692"/>
    </source>
</evidence>
<reference evidence="15 16" key="1">
    <citation type="submission" date="2018-06" db="EMBL/GenBank/DDBJ databases">
        <title>Noncontiguous genome sequence of Ruminococcaceae bacterium ASD2818.</title>
        <authorList>
            <person name="Chaplin A.V."/>
            <person name="Sokolova S.R."/>
            <person name="Kochetkova T.O."/>
            <person name="Goltsov A.Y."/>
            <person name="Trofimov D.Y."/>
            <person name="Efimov B.A."/>
        </authorList>
    </citation>
    <scope>NUCLEOTIDE SEQUENCE [LARGE SCALE GENOMIC DNA]</scope>
    <source>
        <strain evidence="15 16">ASD2818</strain>
    </source>
</reference>
<evidence type="ECO:0000256" key="7">
    <source>
        <dbReference type="ARBA" id="ARBA00022984"/>
    </source>
</evidence>
<feature type="domain" description="Penicillin-binding protein dimerisation" evidence="14">
    <location>
        <begin position="57"/>
        <end position="301"/>
    </location>
</feature>
<dbReference type="InterPro" id="IPR001460">
    <property type="entry name" value="PCN-bd_Tpept"/>
</dbReference>
<dbReference type="InterPro" id="IPR036138">
    <property type="entry name" value="PBP_dimer_sf"/>
</dbReference>
<feature type="domain" description="Penicillin-binding protein transpeptidase" evidence="13">
    <location>
        <begin position="365"/>
        <end position="681"/>
    </location>
</feature>
<dbReference type="PANTHER" id="PTHR30627:SF2">
    <property type="entry name" value="PEPTIDOGLYCAN D,D-TRANSPEPTIDASE MRDA"/>
    <property type="match status" value="1"/>
</dbReference>
<keyword evidence="9 12" id="KW-0472">Membrane</keyword>
<comment type="caution">
    <text evidence="15">The sequence shown here is derived from an EMBL/GenBank/DDBJ whole genome shotgun (WGS) entry which is preliminary data.</text>
</comment>
<dbReference type="Gene3D" id="3.40.710.10">
    <property type="entry name" value="DD-peptidase/beta-lactamase superfamily"/>
    <property type="match status" value="1"/>
</dbReference>
<evidence type="ECO:0000259" key="13">
    <source>
        <dbReference type="Pfam" id="PF00905"/>
    </source>
</evidence>
<comment type="subcellular location">
    <subcellularLocation>
        <location evidence="2">Cell membrane</location>
    </subcellularLocation>
    <subcellularLocation>
        <location evidence="1">Membrane</location>
        <topology evidence="1">Single-pass membrane protein</topology>
    </subcellularLocation>
</comment>
<dbReference type="InterPro" id="IPR050515">
    <property type="entry name" value="Beta-lactam/transpept"/>
</dbReference>
<proteinExistence type="inferred from homology"/>
<evidence type="ECO:0000256" key="12">
    <source>
        <dbReference type="SAM" id="Phobius"/>
    </source>
</evidence>
<evidence type="ECO:0000256" key="10">
    <source>
        <dbReference type="ARBA" id="ARBA00023316"/>
    </source>
</evidence>
<dbReference type="GO" id="GO:0005886">
    <property type="term" value="C:plasma membrane"/>
    <property type="evidence" value="ECO:0007669"/>
    <property type="project" value="UniProtKB-SubCell"/>
</dbReference>
<dbReference type="Pfam" id="PF03717">
    <property type="entry name" value="PBP_dimer"/>
    <property type="match status" value="1"/>
</dbReference>
<name>A0A328UIU4_9FIRM</name>
<dbReference type="AlphaFoldDB" id="A0A328UIU4"/>
<dbReference type="SUPFAM" id="SSF56601">
    <property type="entry name" value="beta-lactamase/transpeptidase-like"/>
    <property type="match status" value="1"/>
</dbReference>
<dbReference type="GO" id="GO:0071972">
    <property type="term" value="F:peptidoglycan L,D-transpeptidase activity"/>
    <property type="evidence" value="ECO:0007669"/>
    <property type="project" value="TreeGrafter"/>
</dbReference>
<comment type="similarity">
    <text evidence="3">Belongs to the transpeptidase family.</text>
</comment>
<evidence type="ECO:0000256" key="6">
    <source>
        <dbReference type="ARBA" id="ARBA00022960"/>
    </source>
</evidence>
<evidence type="ECO:0000256" key="3">
    <source>
        <dbReference type="ARBA" id="ARBA00007171"/>
    </source>
</evidence>
<keyword evidence="5 12" id="KW-0812">Transmembrane</keyword>
<evidence type="ECO:0000256" key="2">
    <source>
        <dbReference type="ARBA" id="ARBA00004236"/>
    </source>
</evidence>
<feature type="transmembrane region" description="Helical" evidence="12">
    <location>
        <begin position="12"/>
        <end position="30"/>
    </location>
</feature>
<keyword evidence="7" id="KW-0573">Peptidoglycan synthesis</keyword>
<sequence length="733" mass="79246">MENEHEKRPVPYRMIVCIAAVAVVLAIYVVRLVDWQVINGDTWVQKADYSTQTTVPMPASRGEILDSGGNPLAVNNTGYAIVFDWVYMKQSTNEETQRVENQTILRLIRLVEEKGGEWEDVLPVEYKDGGYVFKDGEDKEISTLKGKDYADVNAYATADLCMENLIKKYSVDSGYTPEEMRDIVSVRYNMTKNQFGVSAPYTFAQDVSDEVVAIVSENSQVLPGVSVQITTAREYAEPDLIPHIVGYLGKISEDDDFDALEEKGYSYDDILGKGGIELAYEDQLRGKAGEKLIETTNTGALAGETVLKAPEAGNTIFLTINNRLQEVANASLAKNIQDTRAYGEHLCEINKDGRSEHHGEDCIAGGAVLMDVKTGAVLAAATYPTYNIQQFLDDSDYRSQLNTDNVNRPLLNRAFSGTFTPGSCFKPVVACAALEEHTITTATEVYCNHYYTRFTNGSTTNAPTCLGWHGVTNLNKAIAQSCNVYFFETGFQLGISNIDLYARRFGLGELTGIEIGESAGTLAGPESRAEAMKNNKNLNAWTAGETLNAAIGQSDNSFTPLQLCAYAATLANDGKRLKATIISKITDYTRSEVLYELEPTVLNEVGVSQENLSAVREGMKAVITEGSARATLSDYPVQIAGKTGTAETGGSDNVTFIGYAPADDPQVAIAVVLEHGATSSYCQYVVRDMLDAYFFGKAVDEDGNIYTPSGDAGGGDGTASGTSSGSSSGSGGE</sequence>
<evidence type="ECO:0000256" key="11">
    <source>
        <dbReference type="SAM" id="MobiDB-lite"/>
    </source>
</evidence>
<evidence type="ECO:0000256" key="8">
    <source>
        <dbReference type="ARBA" id="ARBA00022989"/>
    </source>
</evidence>
<dbReference type="Proteomes" id="UP000249377">
    <property type="component" value="Unassembled WGS sequence"/>
</dbReference>
<evidence type="ECO:0000313" key="15">
    <source>
        <dbReference type="EMBL" id="RAQ28696.1"/>
    </source>
</evidence>
<keyword evidence="4" id="KW-1003">Cell membrane</keyword>
<dbReference type="Gene3D" id="3.90.1310.10">
    <property type="entry name" value="Penicillin-binding protein 2a (Domain 2)"/>
    <property type="match status" value="1"/>
</dbReference>
<dbReference type="PANTHER" id="PTHR30627">
    <property type="entry name" value="PEPTIDOGLYCAN D,D-TRANSPEPTIDASE"/>
    <property type="match status" value="1"/>
</dbReference>
<keyword evidence="6" id="KW-0133">Cell shape</keyword>
<dbReference type="GO" id="GO:0008658">
    <property type="term" value="F:penicillin binding"/>
    <property type="evidence" value="ECO:0007669"/>
    <property type="project" value="InterPro"/>
</dbReference>
<evidence type="ECO:0000256" key="9">
    <source>
        <dbReference type="ARBA" id="ARBA00023136"/>
    </source>
</evidence>
<dbReference type="InterPro" id="IPR005311">
    <property type="entry name" value="PBP_dimer"/>
</dbReference>
<protein>
    <submittedName>
        <fullName evidence="15">Penicillin-binding protein</fullName>
    </submittedName>
</protein>
<feature type="region of interest" description="Disordered" evidence="11">
    <location>
        <begin position="706"/>
        <end position="733"/>
    </location>
</feature>
<dbReference type="RefSeq" id="WP_112332618.1">
    <property type="nucleotide sequence ID" value="NZ_QLYR01000004.1"/>
</dbReference>
<dbReference type="EMBL" id="QLYR01000004">
    <property type="protein sequence ID" value="RAQ28696.1"/>
    <property type="molecule type" value="Genomic_DNA"/>
</dbReference>
<dbReference type="InterPro" id="IPR012338">
    <property type="entry name" value="Beta-lactam/transpept-like"/>
</dbReference>
<dbReference type="GO" id="GO:0009252">
    <property type="term" value="P:peptidoglycan biosynthetic process"/>
    <property type="evidence" value="ECO:0007669"/>
    <property type="project" value="UniProtKB-KW"/>
</dbReference>
<evidence type="ECO:0000259" key="14">
    <source>
        <dbReference type="Pfam" id="PF03717"/>
    </source>
</evidence>
<keyword evidence="8 12" id="KW-1133">Transmembrane helix</keyword>
<gene>
    <name evidence="15" type="ORF">DPQ25_07830</name>
</gene>
<organism evidence="15 16">
    <name type="scientific">Hydrogeniiclostridium mannosilyticum</name>
    <dbReference type="NCBI Taxonomy" id="2764322"/>
    <lineage>
        <taxon>Bacteria</taxon>
        <taxon>Bacillati</taxon>
        <taxon>Bacillota</taxon>
        <taxon>Clostridia</taxon>
        <taxon>Eubacteriales</taxon>
        <taxon>Acutalibacteraceae</taxon>
        <taxon>Hydrogeniiclostridium</taxon>
    </lineage>
</organism>
<dbReference type="GO" id="GO:0071555">
    <property type="term" value="P:cell wall organization"/>
    <property type="evidence" value="ECO:0007669"/>
    <property type="project" value="UniProtKB-KW"/>
</dbReference>
<dbReference type="GO" id="GO:0008360">
    <property type="term" value="P:regulation of cell shape"/>
    <property type="evidence" value="ECO:0007669"/>
    <property type="project" value="UniProtKB-KW"/>
</dbReference>
<dbReference type="SUPFAM" id="SSF56519">
    <property type="entry name" value="Penicillin binding protein dimerisation domain"/>
    <property type="match status" value="1"/>
</dbReference>
<keyword evidence="16" id="KW-1185">Reference proteome</keyword>